<evidence type="ECO:0000259" key="3">
    <source>
        <dbReference type="Pfam" id="PF25166"/>
    </source>
</evidence>
<gene>
    <name evidence="4" type="ORF">CIB95_01495</name>
</gene>
<dbReference type="InterPro" id="IPR021176">
    <property type="entry name" value="Competence-induced_CoiA"/>
</dbReference>
<dbReference type="Pfam" id="PF25166">
    <property type="entry name" value="CoiA_C"/>
    <property type="match status" value="1"/>
</dbReference>
<dbReference type="InterPro" id="IPR010330">
    <property type="entry name" value="CoiA_nuc"/>
</dbReference>
<dbReference type="InterPro" id="IPR057252">
    <property type="entry name" value="CoiA_C"/>
</dbReference>
<evidence type="ECO:0008006" key="6">
    <source>
        <dbReference type="Google" id="ProtNLM"/>
    </source>
</evidence>
<keyword evidence="5" id="KW-1185">Reference proteome</keyword>
<dbReference type="PIRSF" id="PIRSF007487">
    <property type="entry name" value="Competence-induced_CoiA_bac"/>
    <property type="match status" value="1"/>
</dbReference>
<proteinExistence type="predicted"/>
<dbReference type="Proteomes" id="UP000217083">
    <property type="component" value="Unassembled WGS sequence"/>
</dbReference>
<comment type="caution">
    <text evidence="4">The sequence shown here is derived from an EMBL/GenBank/DDBJ whole genome shotgun (WGS) entry which is preliminary data.</text>
</comment>
<reference evidence="4 5" key="2">
    <citation type="submission" date="2017-09" db="EMBL/GenBank/DDBJ databases">
        <title>Bacillus patelloidae sp. nov., isolated from the intestinal tract of a marine limpet.</title>
        <authorList>
            <person name="Liu R."/>
            <person name="Dong C."/>
            <person name="Shao Z."/>
        </authorList>
    </citation>
    <scope>NUCLEOTIDE SEQUENCE [LARGE SCALE GENOMIC DNA]</scope>
    <source>
        <strain evidence="4 5">SA5d-4</strain>
    </source>
</reference>
<dbReference type="EMBL" id="NPIA01000001">
    <property type="protein sequence ID" value="OZM58273.1"/>
    <property type="molecule type" value="Genomic_DNA"/>
</dbReference>
<dbReference type="Pfam" id="PF06054">
    <property type="entry name" value="CoiA_nuc"/>
    <property type="match status" value="1"/>
</dbReference>
<dbReference type="InterPro" id="IPR057253">
    <property type="entry name" value="CoiA-like_N"/>
</dbReference>
<dbReference type="AlphaFoldDB" id="A0A263BX07"/>
<feature type="domain" description="Competence protein CoiA nuclease-like" evidence="1">
    <location>
        <begin position="68"/>
        <end position="220"/>
    </location>
</feature>
<feature type="domain" description="Competence protein CoiA-like N-terminal" evidence="2">
    <location>
        <begin position="18"/>
        <end position="63"/>
    </location>
</feature>
<evidence type="ECO:0000259" key="1">
    <source>
        <dbReference type="Pfam" id="PF06054"/>
    </source>
</evidence>
<accession>A0A263BX07</accession>
<protein>
    <recommendedName>
        <fullName evidence="6">Competence protein CoiA</fullName>
    </recommendedName>
</protein>
<evidence type="ECO:0000259" key="2">
    <source>
        <dbReference type="Pfam" id="PF25164"/>
    </source>
</evidence>
<dbReference type="Pfam" id="PF25164">
    <property type="entry name" value="CoiA_N"/>
    <property type="match status" value="1"/>
</dbReference>
<name>A0A263BX07_9BACI</name>
<sequence length="399" mass="47487">MLVAKLGNGKQLSLAEVDEQIKAQLKGKKKSFYCPICEERLLLKAGNKRRWHFAHQKNSSCLVEQEAETEYHLNGKILLYQWLKKQYRQVYLEYYIRSIKQRPDILVQTEDGPVAIEFQCSNIPESHLIKRTEMYNQRNIKPLWILGSKRLKRKKNYFQLTAMDWLTVQFNTKPFVVYFNPTNKQFTLLHSLSPFSEGKVFAGNMNMKLHHTSLQQLIHPLIKMERVSDAWFNEKRKWRLSCHYENKKAAHFIRNELQKKRLHLCYIPSVCGVPHNFTYLIKTPTVYWQTWIFLKFLYKKEKYTTFDSREIINSFAHCAKVQKFSVRRFPCISGKYKYFAQAIHAYLQLLCNLNYLRKKSKHTYIIMNEITPTTSNYEAIGKDKSIVKKINQFNNKANN</sequence>
<reference evidence="5" key="1">
    <citation type="submission" date="2017-08" db="EMBL/GenBank/DDBJ databases">
        <authorList>
            <person name="Huang Z."/>
        </authorList>
    </citation>
    <scope>NUCLEOTIDE SEQUENCE [LARGE SCALE GENOMIC DNA]</scope>
    <source>
        <strain evidence="5">SA5d-4</strain>
    </source>
</reference>
<evidence type="ECO:0000313" key="5">
    <source>
        <dbReference type="Proteomes" id="UP000217083"/>
    </source>
</evidence>
<organism evidence="4 5">
    <name type="scientific">Lottiidibacillus patelloidae</name>
    <dbReference type="NCBI Taxonomy" id="2670334"/>
    <lineage>
        <taxon>Bacteria</taxon>
        <taxon>Bacillati</taxon>
        <taxon>Bacillota</taxon>
        <taxon>Bacilli</taxon>
        <taxon>Bacillales</taxon>
        <taxon>Bacillaceae</taxon>
        <taxon>Lottiidibacillus</taxon>
    </lineage>
</organism>
<evidence type="ECO:0000313" key="4">
    <source>
        <dbReference type="EMBL" id="OZM58273.1"/>
    </source>
</evidence>
<feature type="domain" description="Competence protein CoiA C-terminal" evidence="3">
    <location>
        <begin position="228"/>
        <end position="380"/>
    </location>
</feature>